<dbReference type="SUPFAM" id="SSF57903">
    <property type="entry name" value="FYVE/PHD zinc finger"/>
    <property type="match status" value="1"/>
</dbReference>
<evidence type="ECO:0000256" key="4">
    <source>
        <dbReference type="ARBA" id="ARBA00022833"/>
    </source>
</evidence>
<dbReference type="Pfam" id="PF23209">
    <property type="entry name" value="IDM1_C"/>
    <property type="match status" value="1"/>
</dbReference>
<sequence>MEVPVLKGEDLALKTEASNLTIQDNQVKPVVQQERVFDWDSSNNENISLAENGSKSGLSCDDSVERVDIGMEVKKKDDLNDQVQIGGRVLSSVSEGADKISDDQEALNLTVENKDAEPTVQQECDLDWDRSKGGNVGCVDDRSKMSSLSCDDSIRGVDTEVEVMKKAYLDDTMQISGRVLRSASKRAVSKIPEGEITENEEMKPNQQPRDLDLDVSKSGIVGLTKTSIKRNTLRPGHCFEGLDIEMELKKKSNANDEVKTSGRVLRSMSKRIDSKIFHGGEADEMLAGKNGENEHVWFEKNKVEAEKEEGDYFVSSSYEKKRVDVKMDGNERRKLKRKRGRPPKLKMEEQDQSVSNMQGKCGSPPKLKMEEQDQLVGTLQRKRGRPPKMKMEEQDQSVGNMQQKRGRPPKVKMEEQDRLVGNLHRKRGRPPKVKMEEQDQLVGNMQRKRGRPPKVKMEEQDQLVGNMQRKRGRPFKVKMEEQDQLPGKKKSSKRGRPPKSRQKINHLEVTRNRKRKKGFRKGKKGITVRDGTNMNAVDDMCLKVGSCVEESKKKILTSPLTSNSANPLIKKKKGSNKEKQLVRQHILQLLLAAGWVVDYRPRNGKEYNDAVYVSPDGKTHWSITLAYKRLQKHCEAGDGEGEVYIPGFKFVPISFEEFNILTKVIKKKRKGKDKLKQTGGKDGGINMSLKGKVKRKIAIVEEYNLDKTSLKKFPALAKDRKRQKTHNKKRSVFMVRNAEEMDSETNGYILYTGKRTVLAWMIDLGTVLQNERVHYVNQRRASAKLEGRITRDGIHCDCCNEIVTMSEFEAHAGSELSNPLKNIHIGKGTSLLQCLLDSWNKQDELERKGFHFIDTTSEDPNDEACGVCGDGGDLICCDNCPSTFHQSCLNIKEFPPGNWHCIYCCCKFCELVDGNTNERDGYDDFTTSALLTCHLCDQKYHRSCVEVNGVQVDDSSFAFYCGNKCEELSKRLEMLLGVKHDIEDGLSWTFVRRSDLGCDASQIESQMVECNSKLAVALSVMDECFMPYIDNRSGINLIHSILYNCGSNFNRLNYSGFITAILERGDEVIGAASIRIRGNQLAEMPFIGTRYMYRRQGMCRRLLSAIESALSSLNVELLVIPAVSEVKDTWTSVFGFEPLEVTRKKMIKNFNLLVFPHVDMLMKEIKKPKVADEDLVPIEVLNPKLQKNQSTLEEATDCDEPSSFRSDLIISASVNDRDVVVESGSSDETVRPDICPKDVKCEVGCQSVSDNLTVEGMTALKADNYDSAAHLQAEAIINHDCVQSHPTGSKEINSESINGCGSQQKPSGYCTYDEASLETTKADKSDVRMAKATNLHSLVHSGDCQRLQIASGSREDIPNGANEKSEAASTADGNSVLSDKAGINRSSELPEVDLQVNQTGQGDAPSLCGGSSTGSGMALHCASAGGTSCGNSTEVVVLSNEAG</sequence>
<dbReference type="CDD" id="cd15532">
    <property type="entry name" value="PHD2_CHD_II"/>
    <property type="match status" value="1"/>
</dbReference>
<dbReference type="Pfam" id="PF22970">
    <property type="entry name" value="DUF7028"/>
    <property type="match status" value="1"/>
</dbReference>
<evidence type="ECO:0000256" key="6">
    <source>
        <dbReference type="PROSITE-ProRule" id="PRU00146"/>
    </source>
</evidence>
<dbReference type="GO" id="GO:0006357">
    <property type="term" value="P:regulation of transcription by RNA polymerase II"/>
    <property type="evidence" value="ECO:0007669"/>
    <property type="project" value="TreeGrafter"/>
</dbReference>
<dbReference type="InterPro" id="IPR016181">
    <property type="entry name" value="Acyl_CoA_acyltransferase"/>
</dbReference>
<dbReference type="SMART" id="SM00249">
    <property type="entry name" value="PHD"/>
    <property type="match status" value="2"/>
</dbReference>
<dbReference type="InterPro" id="IPR000182">
    <property type="entry name" value="GNAT_dom"/>
</dbReference>
<keyword evidence="11" id="KW-1185">Reference proteome</keyword>
<accession>A0AAE1TDN4</accession>
<evidence type="ECO:0000256" key="7">
    <source>
        <dbReference type="SAM" id="MobiDB-lite"/>
    </source>
</evidence>
<dbReference type="CDD" id="cd04301">
    <property type="entry name" value="NAT_SF"/>
    <property type="match status" value="1"/>
</dbReference>
<keyword evidence="4" id="KW-0862">Zinc</keyword>
<dbReference type="PANTHER" id="PTHR46309:SF1">
    <property type="entry name" value="PHD FINGER PROTEIN 12"/>
    <property type="match status" value="1"/>
</dbReference>
<dbReference type="SMART" id="SM00384">
    <property type="entry name" value="AT_hook"/>
    <property type="match status" value="7"/>
</dbReference>
<reference evidence="10" key="1">
    <citation type="submission" date="2023-10" db="EMBL/GenBank/DDBJ databases">
        <title>Chromosome-level genome of the transformable northern wattle, Acacia crassicarpa.</title>
        <authorList>
            <person name="Massaro I."/>
            <person name="Sinha N.R."/>
            <person name="Poethig S."/>
            <person name="Leichty A.R."/>
        </authorList>
    </citation>
    <scope>NUCLEOTIDE SEQUENCE</scope>
    <source>
        <strain evidence="10">Acra3RX</strain>
        <tissue evidence="10">Leaf</tissue>
    </source>
</reference>
<keyword evidence="3 6" id="KW-0863">Zinc-finger</keyword>
<dbReference type="GO" id="GO:0008270">
    <property type="term" value="F:zinc ion binding"/>
    <property type="evidence" value="ECO:0007669"/>
    <property type="project" value="UniProtKB-KW"/>
</dbReference>
<keyword evidence="5" id="KW-0539">Nucleus</keyword>
<dbReference type="InterPro" id="IPR056511">
    <property type="entry name" value="IDM1_C"/>
</dbReference>
<dbReference type="PANTHER" id="PTHR46309">
    <property type="entry name" value="PHD FINGER PROTEIN 12"/>
    <property type="match status" value="1"/>
</dbReference>
<dbReference type="InterPro" id="IPR013083">
    <property type="entry name" value="Znf_RING/FYVE/PHD"/>
</dbReference>
<feature type="compositionally biased region" description="Basic residues" evidence="7">
    <location>
        <begin position="333"/>
        <end position="344"/>
    </location>
</feature>
<comment type="subcellular location">
    <subcellularLocation>
        <location evidence="1">Nucleus</location>
    </subcellularLocation>
</comment>
<evidence type="ECO:0000259" key="9">
    <source>
        <dbReference type="PROSITE" id="PS51186"/>
    </source>
</evidence>
<dbReference type="PRINTS" id="PR00929">
    <property type="entry name" value="ATHOOK"/>
</dbReference>
<evidence type="ECO:0000313" key="10">
    <source>
        <dbReference type="EMBL" id="KAK4281178.1"/>
    </source>
</evidence>
<dbReference type="InterPro" id="IPR042163">
    <property type="entry name" value="PHF12"/>
</dbReference>
<dbReference type="Pfam" id="PF00628">
    <property type="entry name" value="PHD"/>
    <property type="match status" value="1"/>
</dbReference>
<gene>
    <name evidence="10" type="ORF">QN277_012701</name>
</gene>
<protein>
    <recommendedName>
        <fullName evidence="12">PHD-type domain-containing protein</fullName>
    </recommendedName>
</protein>
<evidence type="ECO:0008006" key="12">
    <source>
        <dbReference type="Google" id="ProtNLM"/>
    </source>
</evidence>
<dbReference type="InterPro" id="IPR032308">
    <property type="entry name" value="TDBD"/>
</dbReference>
<feature type="compositionally biased region" description="Polar residues" evidence="7">
    <location>
        <begin position="1367"/>
        <end position="1377"/>
    </location>
</feature>
<feature type="domain" description="PHD-type" evidence="8">
    <location>
        <begin position="862"/>
        <end position="907"/>
    </location>
</feature>
<dbReference type="SUPFAM" id="SSF55729">
    <property type="entry name" value="Acyl-CoA N-acyltransferases (Nat)"/>
    <property type="match status" value="1"/>
</dbReference>
<dbReference type="GO" id="GO:0003714">
    <property type="term" value="F:transcription corepressor activity"/>
    <property type="evidence" value="ECO:0007669"/>
    <property type="project" value="InterPro"/>
</dbReference>
<dbReference type="InterPro" id="IPR011011">
    <property type="entry name" value="Znf_FYVE_PHD"/>
</dbReference>
<name>A0AAE1TDN4_9FABA</name>
<evidence type="ECO:0000256" key="5">
    <source>
        <dbReference type="ARBA" id="ARBA00023242"/>
    </source>
</evidence>
<feature type="compositionally biased region" description="Basic residues" evidence="7">
    <location>
        <begin position="423"/>
        <end position="432"/>
    </location>
</feature>
<feature type="domain" description="N-acetyltransferase" evidence="9">
    <location>
        <begin position="1005"/>
        <end position="1165"/>
    </location>
</feature>
<dbReference type="GO" id="GO:0005634">
    <property type="term" value="C:nucleus"/>
    <property type="evidence" value="ECO:0007669"/>
    <property type="project" value="UniProtKB-SubCell"/>
</dbReference>
<feature type="compositionally biased region" description="Basic residues" evidence="7">
    <location>
        <begin position="512"/>
        <end position="526"/>
    </location>
</feature>
<dbReference type="Pfam" id="PF16135">
    <property type="entry name" value="TDBD"/>
    <property type="match status" value="1"/>
</dbReference>
<evidence type="ECO:0000256" key="3">
    <source>
        <dbReference type="ARBA" id="ARBA00022771"/>
    </source>
</evidence>
<organism evidence="10 11">
    <name type="scientific">Acacia crassicarpa</name>
    <name type="common">northern wattle</name>
    <dbReference type="NCBI Taxonomy" id="499986"/>
    <lineage>
        <taxon>Eukaryota</taxon>
        <taxon>Viridiplantae</taxon>
        <taxon>Streptophyta</taxon>
        <taxon>Embryophyta</taxon>
        <taxon>Tracheophyta</taxon>
        <taxon>Spermatophyta</taxon>
        <taxon>Magnoliopsida</taxon>
        <taxon>eudicotyledons</taxon>
        <taxon>Gunneridae</taxon>
        <taxon>Pentapetalae</taxon>
        <taxon>rosids</taxon>
        <taxon>fabids</taxon>
        <taxon>Fabales</taxon>
        <taxon>Fabaceae</taxon>
        <taxon>Caesalpinioideae</taxon>
        <taxon>mimosoid clade</taxon>
        <taxon>Acacieae</taxon>
        <taxon>Acacia</taxon>
    </lineage>
</organism>
<dbReference type="InterPro" id="IPR017956">
    <property type="entry name" value="AT_hook_DNA-bd_motif"/>
</dbReference>
<dbReference type="Gene3D" id="3.30.40.10">
    <property type="entry name" value="Zinc/RING finger domain, C3HC4 (zinc finger)"/>
    <property type="match status" value="1"/>
</dbReference>
<evidence type="ECO:0000313" key="11">
    <source>
        <dbReference type="Proteomes" id="UP001293593"/>
    </source>
</evidence>
<dbReference type="PROSITE" id="PS50016">
    <property type="entry name" value="ZF_PHD_2"/>
    <property type="match status" value="1"/>
</dbReference>
<proteinExistence type="predicted"/>
<dbReference type="Proteomes" id="UP001293593">
    <property type="component" value="Unassembled WGS sequence"/>
</dbReference>
<comment type="caution">
    <text evidence="10">The sequence shown here is derived from an EMBL/GenBank/DDBJ whole genome shotgun (WGS) entry which is preliminary data.</text>
</comment>
<feature type="compositionally biased region" description="Basic residues" evidence="7">
    <location>
        <begin position="487"/>
        <end position="504"/>
    </location>
</feature>
<evidence type="ECO:0000256" key="1">
    <source>
        <dbReference type="ARBA" id="ARBA00004123"/>
    </source>
</evidence>
<dbReference type="GO" id="GO:0016747">
    <property type="term" value="F:acyltransferase activity, transferring groups other than amino-acyl groups"/>
    <property type="evidence" value="ECO:0007669"/>
    <property type="project" value="InterPro"/>
</dbReference>
<feature type="region of interest" description="Disordered" evidence="7">
    <location>
        <begin position="326"/>
        <end position="531"/>
    </location>
</feature>
<keyword evidence="2" id="KW-0479">Metal-binding</keyword>
<evidence type="ECO:0000256" key="2">
    <source>
        <dbReference type="ARBA" id="ARBA00022723"/>
    </source>
</evidence>
<dbReference type="EMBL" id="JAWXYG010000002">
    <property type="protein sequence ID" value="KAK4281178.1"/>
    <property type="molecule type" value="Genomic_DNA"/>
</dbReference>
<dbReference type="PROSITE" id="PS51186">
    <property type="entry name" value="GNAT"/>
    <property type="match status" value="1"/>
</dbReference>
<feature type="region of interest" description="Disordered" evidence="7">
    <location>
        <begin position="1285"/>
        <end position="1305"/>
    </location>
</feature>
<dbReference type="InterPro" id="IPR001965">
    <property type="entry name" value="Znf_PHD"/>
</dbReference>
<evidence type="ECO:0000259" key="8">
    <source>
        <dbReference type="PROSITE" id="PS50016"/>
    </source>
</evidence>
<feature type="region of interest" description="Disordered" evidence="7">
    <location>
        <begin position="1353"/>
        <end position="1380"/>
    </location>
</feature>
<dbReference type="InterPro" id="IPR054292">
    <property type="entry name" value="DUF7028"/>
</dbReference>
<dbReference type="InterPro" id="IPR019787">
    <property type="entry name" value="Znf_PHD-finger"/>
</dbReference>
<dbReference type="GO" id="GO:0003677">
    <property type="term" value="F:DNA binding"/>
    <property type="evidence" value="ECO:0007669"/>
    <property type="project" value="InterPro"/>
</dbReference>